<dbReference type="Pfam" id="PF01042">
    <property type="entry name" value="Ribonuc_L-PSP"/>
    <property type="match status" value="1"/>
</dbReference>
<gene>
    <name evidence="1" type="ORF">BCL74_2788</name>
</gene>
<dbReference type="InterPro" id="IPR035959">
    <property type="entry name" value="RutC-like_sf"/>
</dbReference>
<protein>
    <submittedName>
        <fullName evidence="1">Enamine deaminase RidA (YjgF/YER057c/UK114 family)</fullName>
    </submittedName>
</protein>
<dbReference type="Proteomes" id="UP000277424">
    <property type="component" value="Unassembled WGS sequence"/>
</dbReference>
<evidence type="ECO:0000313" key="1">
    <source>
        <dbReference type="EMBL" id="RKQ68310.1"/>
    </source>
</evidence>
<sequence>MSLPERFGIIATERLSISLGTAHRDFVSVCTVPSDTSAGIEGQVAQVLAALEGLLAEAGTGKSRLLTATIWLRRMADYPGMVAAWNRWVDPANPPALTCCRADMARPDILVEIKLTAAR</sequence>
<evidence type="ECO:0000313" key="2">
    <source>
        <dbReference type="Proteomes" id="UP000277424"/>
    </source>
</evidence>
<accession>A0A420WBK3</accession>
<dbReference type="RefSeq" id="WP_183077985.1">
    <property type="nucleotide sequence ID" value="NZ_RBIG01000003.1"/>
</dbReference>
<dbReference type="SUPFAM" id="SSF55298">
    <property type="entry name" value="YjgF-like"/>
    <property type="match status" value="1"/>
</dbReference>
<organism evidence="1 2">
    <name type="scientific">Oceanibaculum indicum</name>
    <dbReference type="NCBI Taxonomy" id="526216"/>
    <lineage>
        <taxon>Bacteria</taxon>
        <taxon>Pseudomonadati</taxon>
        <taxon>Pseudomonadota</taxon>
        <taxon>Alphaproteobacteria</taxon>
        <taxon>Rhodospirillales</taxon>
        <taxon>Oceanibaculaceae</taxon>
        <taxon>Oceanibaculum</taxon>
    </lineage>
</organism>
<comment type="caution">
    <text evidence="1">The sequence shown here is derived from an EMBL/GenBank/DDBJ whole genome shotgun (WGS) entry which is preliminary data.</text>
</comment>
<dbReference type="CDD" id="cd06150">
    <property type="entry name" value="YjgF_YER057c_UK114_like_2"/>
    <property type="match status" value="1"/>
</dbReference>
<dbReference type="InterPro" id="IPR035709">
    <property type="entry name" value="YoaB-like"/>
</dbReference>
<name>A0A420WBK3_9PROT</name>
<dbReference type="PANTHER" id="PTHR47328:SF1">
    <property type="entry name" value="RUTC FAMILY PROTEIN YOAB"/>
    <property type="match status" value="1"/>
</dbReference>
<dbReference type="InterPro" id="IPR006175">
    <property type="entry name" value="YjgF/YER057c/UK114"/>
</dbReference>
<dbReference type="AlphaFoldDB" id="A0A420WBK3"/>
<dbReference type="PANTHER" id="PTHR47328">
    <property type="match status" value="1"/>
</dbReference>
<dbReference type="EMBL" id="RBIG01000003">
    <property type="protein sequence ID" value="RKQ68310.1"/>
    <property type="molecule type" value="Genomic_DNA"/>
</dbReference>
<reference evidence="1 2" key="1">
    <citation type="submission" date="2018-10" db="EMBL/GenBank/DDBJ databases">
        <title>Comparative analysis of microorganisms from saline springs in Andes Mountain Range, Colombia.</title>
        <authorList>
            <person name="Rubin E."/>
        </authorList>
    </citation>
    <scope>NUCLEOTIDE SEQUENCE [LARGE SCALE GENOMIC DNA]</scope>
    <source>
        <strain evidence="1 2">USBA 36</strain>
    </source>
</reference>
<proteinExistence type="predicted"/>
<dbReference type="Gene3D" id="3.30.1330.40">
    <property type="entry name" value="RutC-like"/>
    <property type="match status" value="1"/>
</dbReference>